<accession>A8SAY9</accession>
<evidence type="ECO:0000313" key="2">
    <source>
        <dbReference type="Proteomes" id="UP000005945"/>
    </source>
</evidence>
<reference evidence="1 2" key="2">
    <citation type="submission" date="2007-09" db="EMBL/GenBank/DDBJ databases">
        <authorList>
            <person name="Fulton L."/>
            <person name="Clifton S."/>
            <person name="Fulton B."/>
            <person name="Xu J."/>
            <person name="Minx P."/>
            <person name="Pepin K.H."/>
            <person name="Johnson M."/>
            <person name="Thiruvilangam P."/>
            <person name="Bhonagiri V."/>
            <person name="Nash W.E."/>
            <person name="Mardis E.R."/>
            <person name="Wilson R.K."/>
        </authorList>
    </citation>
    <scope>NUCLEOTIDE SEQUENCE [LARGE SCALE GENOMIC DNA]</scope>
    <source>
        <strain evidence="1 2">M21/2</strain>
    </source>
</reference>
<protein>
    <submittedName>
        <fullName evidence="1">Uncharacterized protein</fullName>
    </submittedName>
</protein>
<reference evidence="1 2" key="1">
    <citation type="submission" date="2007-09" db="EMBL/GenBank/DDBJ databases">
        <title>Draft genome sequence of Faecalibacterium prausnitzii M21/2.</title>
        <authorList>
            <person name="Sudarsanam P."/>
            <person name="Ley R."/>
            <person name="Guruge J."/>
            <person name="Turnbaugh P.J."/>
            <person name="Mahowald M."/>
            <person name="Liep D."/>
            <person name="Gordon J."/>
        </authorList>
    </citation>
    <scope>NUCLEOTIDE SEQUENCE [LARGE SCALE GENOMIC DNA]</scope>
    <source>
        <strain evidence="1 2">M21/2</strain>
    </source>
</reference>
<comment type="caution">
    <text evidence="1">The sequence shown here is derived from an EMBL/GenBank/DDBJ whole genome shotgun (WGS) entry which is preliminary data.</text>
</comment>
<gene>
    <name evidence="1" type="ORF">FAEPRAM212_01511</name>
</gene>
<organism evidence="1 2">
    <name type="scientific">Faecalibacterium prausnitzii M21/2</name>
    <dbReference type="NCBI Taxonomy" id="411485"/>
    <lineage>
        <taxon>Bacteria</taxon>
        <taxon>Bacillati</taxon>
        <taxon>Bacillota</taxon>
        <taxon>Clostridia</taxon>
        <taxon>Eubacteriales</taxon>
        <taxon>Oscillospiraceae</taxon>
        <taxon>Faecalibacterium</taxon>
    </lineage>
</organism>
<dbReference type="AlphaFoldDB" id="A8SAY9"/>
<dbReference type="Proteomes" id="UP000005945">
    <property type="component" value="Unassembled WGS sequence"/>
</dbReference>
<dbReference type="HOGENOM" id="CLU_3343889_0_0_9"/>
<evidence type="ECO:0000313" key="1">
    <source>
        <dbReference type="EMBL" id="EDP21690.1"/>
    </source>
</evidence>
<dbReference type="EMBL" id="ABED02000025">
    <property type="protein sequence ID" value="EDP21690.1"/>
    <property type="molecule type" value="Genomic_DNA"/>
</dbReference>
<proteinExistence type="predicted"/>
<name>A8SAY9_9FIRM</name>
<sequence length="37" mass="4086">MPPAFAASFTKKNTGASIETPVFRNNIFMLVPYPKKA</sequence>